<dbReference type="EMBL" id="PP145359">
    <property type="protein sequence ID" value="WRV65906.1"/>
    <property type="molecule type" value="mRNA"/>
</dbReference>
<evidence type="ECO:0000256" key="1">
    <source>
        <dbReference type="SAM" id="SignalP"/>
    </source>
</evidence>
<gene>
    <name evidence="3" type="primary">UGT</name>
</gene>
<dbReference type="PANTHER" id="PTHR48050:SF13">
    <property type="entry name" value="STEROL 3-BETA-GLUCOSYLTRANSFERASE UGT80A2"/>
    <property type="match status" value="1"/>
</dbReference>
<dbReference type="SUPFAM" id="SSF53756">
    <property type="entry name" value="UDP-Glycosyltransferase/glycogen phosphorylase"/>
    <property type="match status" value="1"/>
</dbReference>
<proteinExistence type="evidence at transcript level"/>
<evidence type="ECO:0000259" key="2">
    <source>
        <dbReference type="Pfam" id="PF04101"/>
    </source>
</evidence>
<organism evidence="3">
    <name type="scientific">Polyphagotarsonemus latus</name>
    <dbReference type="NCBI Taxonomy" id="1204166"/>
    <lineage>
        <taxon>Eukaryota</taxon>
        <taxon>Metazoa</taxon>
        <taxon>Ecdysozoa</taxon>
        <taxon>Arthropoda</taxon>
        <taxon>Chelicerata</taxon>
        <taxon>Arachnida</taxon>
        <taxon>Acari</taxon>
        <taxon>Acariformes</taxon>
        <taxon>Trombidiformes</taxon>
        <taxon>Prostigmata</taxon>
        <taxon>Eleutherengona</taxon>
        <taxon>Heterostigmata</taxon>
        <taxon>Tarsonemoidea</taxon>
        <taxon>Tarsonemidae</taxon>
        <taxon>Polyphagotarsonemus</taxon>
    </lineage>
</organism>
<reference evidence="3" key="1">
    <citation type="submission" date="2024-01" db="EMBL/GenBank/DDBJ databases">
        <title>Genome insights into chemosensory and detoxification machineries of broad mite, Polyphagotarsonemus latus (Tarsonemidae: Acari).</title>
        <authorList>
            <person name="Muthugoundar M."/>
            <person name="P J A."/>
            <person name="Augustine N."/>
        </authorList>
    </citation>
    <scope>NUCLEOTIDE SEQUENCE</scope>
</reference>
<dbReference type="Pfam" id="PF04101">
    <property type="entry name" value="Glyco_tran_28_C"/>
    <property type="match status" value="1"/>
</dbReference>
<feature type="chain" id="PRO_5042811763" evidence="1">
    <location>
        <begin position="21"/>
        <end position="440"/>
    </location>
</feature>
<dbReference type="PANTHER" id="PTHR48050">
    <property type="entry name" value="STEROL 3-BETA-GLUCOSYLTRANSFERASE"/>
    <property type="match status" value="1"/>
</dbReference>
<accession>A0AAN0LH83</accession>
<evidence type="ECO:0000313" key="3">
    <source>
        <dbReference type="EMBL" id="WRV65906.1"/>
    </source>
</evidence>
<sequence length="440" mass="50985">MGKLLFLTMLTSSQIKVCVAVAKKIIELFGDKHEIYIPVDKDWEPKVKEMCPEIKCITFQRPSEELQRQFFARTGKKKEDVFAEICEQYNQIWCNFDRAEVVNRMASFYKIIFNHLIKFHPIVNEIVKQVAPDFIVTSFHVSTPLGIDRNIPYAMLLTSSPTFFGHEFLPPPMSDLPSEPTLENIKIWEKFFEEAYLLEHFDMKERINFWLKQRNCPNLDERNFYLVESPYLNISLYPKEIDYNPNLVKLPGKWLKLDSAICNPLPEPIVIPEKLKNLPGKLVYVDFGNQPFIYLYHVKEVLKLLPTLKHRFIVCTGSIDLKDADNIYTEKNIESLSALQVADVVICHGGTKIITDSFHLGVPQIIIPLFGDQIDNGRRIDDKKLGIRLYTSEISHQVIDEAINKSCNPTLMKKLKEISNRIKTENGLKNVCLEICKFLK</sequence>
<dbReference type="GO" id="GO:0016758">
    <property type="term" value="F:hexosyltransferase activity"/>
    <property type="evidence" value="ECO:0007669"/>
    <property type="project" value="InterPro"/>
</dbReference>
<dbReference type="InterPro" id="IPR007235">
    <property type="entry name" value="Glyco_trans_28_C"/>
</dbReference>
<feature type="signal peptide" evidence="1">
    <location>
        <begin position="1"/>
        <end position="20"/>
    </location>
</feature>
<dbReference type="InterPro" id="IPR050426">
    <property type="entry name" value="Glycosyltransferase_28"/>
</dbReference>
<keyword evidence="1" id="KW-0732">Signal</keyword>
<feature type="domain" description="Glycosyl transferase family 28 C-terminal" evidence="2">
    <location>
        <begin position="298"/>
        <end position="412"/>
    </location>
</feature>
<dbReference type="AlphaFoldDB" id="A0AAN0LH83"/>
<dbReference type="Gene3D" id="3.40.50.2000">
    <property type="entry name" value="Glycogen Phosphorylase B"/>
    <property type="match status" value="2"/>
</dbReference>
<protein>
    <submittedName>
        <fullName evidence="3">UDP-glycosyltransferase</fullName>
    </submittedName>
</protein>
<name>A0AAN0LH83_9ACAR</name>